<protein>
    <submittedName>
        <fullName evidence="2">Uncharacterized protein</fullName>
    </submittedName>
</protein>
<dbReference type="AlphaFoldDB" id="A0A1J5P5K3"/>
<organism evidence="2">
    <name type="scientific">mine drainage metagenome</name>
    <dbReference type="NCBI Taxonomy" id="410659"/>
    <lineage>
        <taxon>unclassified sequences</taxon>
        <taxon>metagenomes</taxon>
        <taxon>ecological metagenomes</taxon>
    </lineage>
</organism>
<gene>
    <name evidence="2" type="ORF">GALL_524280</name>
</gene>
<evidence type="ECO:0000256" key="1">
    <source>
        <dbReference type="SAM" id="MobiDB-lite"/>
    </source>
</evidence>
<reference evidence="2" key="1">
    <citation type="submission" date="2016-10" db="EMBL/GenBank/DDBJ databases">
        <title>Sequence of Gallionella enrichment culture.</title>
        <authorList>
            <person name="Poehlein A."/>
            <person name="Muehling M."/>
            <person name="Daniel R."/>
        </authorList>
    </citation>
    <scope>NUCLEOTIDE SEQUENCE</scope>
</reference>
<sequence length="184" mass="19093">MSPERSRRMSPGTSSRAGTTFHAESRSTRADTCNRLRSVSTTPAARCSCRKPSTALTINSAPTTTRSEYFPSASDSTMISSSIQAEMPQNFARNCSSGWVLVTATSLKPSALRRAVTSAPLSPASGSTPSAASASVTPTSARSLPCVAFSAKEASSGAGCDCLMCIVSVLCWSCRGIPLSHCSP</sequence>
<name>A0A1J5P5K3_9ZZZZ</name>
<comment type="caution">
    <text evidence="2">The sequence shown here is derived from an EMBL/GenBank/DDBJ whole genome shotgun (WGS) entry which is preliminary data.</text>
</comment>
<proteinExistence type="predicted"/>
<evidence type="ECO:0000313" key="2">
    <source>
        <dbReference type="EMBL" id="OIQ66008.1"/>
    </source>
</evidence>
<accession>A0A1J5P5K3</accession>
<dbReference type="EMBL" id="MLJW01006899">
    <property type="protein sequence ID" value="OIQ66008.1"/>
    <property type="molecule type" value="Genomic_DNA"/>
</dbReference>
<feature type="region of interest" description="Disordered" evidence="1">
    <location>
        <begin position="1"/>
        <end position="30"/>
    </location>
</feature>